<dbReference type="PROSITE" id="PS51257">
    <property type="entry name" value="PROKAR_LIPOPROTEIN"/>
    <property type="match status" value="1"/>
</dbReference>
<reference evidence="1 2" key="1">
    <citation type="submission" date="2022-12" db="EMBL/GenBank/DDBJ databases">
        <title>Chitinophagaceae gen. sp. nov., a new member of the family Chitinophagaceae, isolated from soil in a chemical factory.</title>
        <authorList>
            <person name="Ke Z."/>
        </authorList>
    </citation>
    <scope>NUCLEOTIDE SEQUENCE [LARGE SCALE GENOMIC DNA]</scope>
    <source>
        <strain evidence="1 2">LY-5</strain>
    </source>
</reference>
<dbReference type="Proteomes" id="UP001210231">
    <property type="component" value="Unassembled WGS sequence"/>
</dbReference>
<comment type="caution">
    <text evidence="1">The sequence shown here is derived from an EMBL/GenBank/DDBJ whole genome shotgun (WGS) entry which is preliminary data.</text>
</comment>
<protein>
    <recommendedName>
        <fullName evidence="3">VCBS repeat-containing protein</fullName>
    </recommendedName>
</protein>
<evidence type="ECO:0000313" key="1">
    <source>
        <dbReference type="EMBL" id="MDA3615886.1"/>
    </source>
</evidence>
<name>A0ABT4UM14_9BACT</name>
<keyword evidence="2" id="KW-1185">Reference proteome</keyword>
<evidence type="ECO:0000313" key="2">
    <source>
        <dbReference type="Proteomes" id="UP001210231"/>
    </source>
</evidence>
<accession>A0ABT4UM14</accession>
<evidence type="ECO:0008006" key="3">
    <source>
        <dbReference type="Google" id="ProtNLM"/>
    </source>
</evidence>
<proteinExistence type="predicted"/>
<gene>
    <name evidence="1" type="ORF">O3P16_13785</name>
</gene>
<sequence length="261" mass="29929">MESFLRFNLVKENVLDMWRNINLYNVVMILSLVACKNKSPKTTSAPLTENVATVMQQEIIPGPGKIRTDDYVYLSDSVFHGYKELLKYQIEKYKNDTCTPNIIEKESLNDFEGFKSVGDINKDGKSDSVFVLDGLDWCAESQSYYFTDTSLPRITNSSNCCHPFKVFKAPDIDEDGICEIGVYYSSCVSRYKSVILYSLKGNEWIEIGISSFDILTQDPEKVKLETLVKKISRNKFKMKNFMEGDKYWETIDLNKGPVPNQ</sequence>
<dbReference type="EMBL" id="JAQGEF010000018">
    <property type="protein sequence ID" value="MDA3615886.1"/>
    <property type="molecule type" value="Genomic_DNA"/>
</dbReference>
<dbReference type="RefSeq" id="WP_407032214.1">
    <property type="nucleotide sequence ID" value="NZ_JAQGEF010000018.1"/>
</dbReference>
<organism evidence="1 2">
    <name type="scientific">Polluticaenibacter yanchengensis</name>
    <dbReference type="NCBI Taxonomy" id="3014562"/>
    <lineage>
        <taxon>Bacteria</taxon>
        <taxon>Pseudomonadati</taxon>
        <taxon>Bacteroidota</taxon>
        <taxon>Chitinophagia</taxon>
        <taxon>Chitinophagales</taxon>
        <taxon>Chitinophagaceae</taxon>
        <taxon>Polluticaenibacter</taxon>
    </lineage>
</organism>